<evidence type="ECO:0000313" key="3">
    <source>
        <dbReference type="Proteomes" id="UP001608902"/>
    </source>
</evidence>
<feature type="transmembrane region" description="Helical" evidence="1">
    <location>
        <begin position="32"/>
        <end position="53"/>
    </location>
</feature>
<sequence length="96" mass="10977">MRSHPTQQLLITITAMIIPAIYTSIGRKAVKFVIWLSFVAFNVLSVWTLLGVMSKKFNREITRLCVVETGVVPSTFLLSDLPYSQWNNDIMAERCR</sequence>
<keyword evidence="1" id="KW-0812">Transmembrane</keyword>
<name>A0ABD6F4S8_9BILA</name>
<organism evidence="2 3">
    <name type="scientific">Gnathostoma spinigerum</name>
    <dbReference type="NCBI Taxonomy" id="75299"/>
    <lineage>
        <taxon>Eukaryota</taxon>
        <taxon>Metazoa</taxon>
        <taxon>Ecdysozoa</taxon>
        <taxon>Nematoda</taxon>
        <taxon>Chromadorea</taxon>
        <taxon>Rhabditida</taxon>
        <taxon>Spirurina</taxon>
        <taxon>Gnathostomatomorpha</taxon>
        <taxon>Gnathostomatoidea</taxon>
        <taxon>Gnathostomatidae</taxon>
        <taxon>Gnathostoma</taxon>
    </lineage>
</organism>
<accession>A0ABD6F4S8</accession>
<keyword evidence="1" id="KW-0472">Membrane</keyword>
<reference evidence="2 3" key="1">
    <citation type="submission" date="2024-08" db="EMBL/GenBank/DDBJ databases">
        <title>Gnathostoma spinigerum genome.</title>
        <authorList>
            <person name="Gonzalez-Bertolin B."/>
            <person name="Monzon S."/>
            <person name="Zaballos A."/>
            <person name="Jimenez P."/>
            <person name="Dekumyoy P."/>
            <person name="Varona S."/>
            <person name="Cuesta I."/>
            <person name="Sumanam S."/>
            <person name="Adisakwattana P."/>
            <person name="Gasser R.B."/>
            <person name="Hernandez-Gonzalez A."/>
            <person name="Young N.D."/>
            <person name="Perteguer M.J."/>
        </authorList>
    </citation>
    <scope>NUCLEOTIDE SEQUENCE [LARGE SCALE GENOMIC DNA]</scope>
    <source>
        <strain evidence="2">AL3</strain>
        <tissue evidence="2">Liver</tissue>
    </source>
</reference>
<dbReference type="EMBL" id="JBGFUD010022010">
    <property type="protein sequence ID" value="MFH4984840.1"/>
    <property type="molecule type" value="Genomic_DNA"/>
</dbReference>
<dbReference type="Proteomes" id="UP001608902">
    <property type="component" value="Unassembled WGS sequence"/>
</dbReference>
<evidence type="ECO:0000256" key="1">
    <source>
        <dbReference type="SAM" id="Phobius"/>
    </source>
</evidence>
<evidence type="ECO:0000313" key="2">
    <source>
        <dbReference type="EMBL" id="MFH4984840.1"/>
    </source>
</evidence>
<comment type="caution">
    <text evidence="2">The sequence shown here is derived from an EMBL/GenBank/DDBJ whole genome shotgun (WGS) entry which is preliminary data.</text>
</comment>
<keyword evidence="3" id="KW-1185">Reference proteome</keyword>
<keyword evidence="1" id="KW-1133">Transmembrane helix</keyword>
<gene>
    <name evidence="2" type="ORF">AB6A40_011549</name>
</gene>
<protein>
    <submittedName>
        <fullName evidence="2">Uncharacterized protein</fullName>
    </submittedName>
</protein>
<feature type="transmembrane region" description="Helical" evidence="1">
    <location>
        <begin position="9"/>
        <end position="26"/>
    </location>
</feature>
<dbReference type="AlphaFoldDB" id="A0ABD6F4S8"/>
<proteinExistence type="predicted"/>